<keyword evidence="2" id="KW-1185">Reference proteome</keyword>
<sequence>MKKEKMVKVEIVVNGQHRMTRIFDVDDLNAVSDAIVENKEVFSGDEFKQLTDNYMESVKWRIRDGFIGVIGLGTSLNISACVSKPTDLELQRVSVSLRAPGNLSTRLIRTICYRGEIRDMFSLFKVNLLRRLSLTARAFLSSLKYEDWSKLRSGDNELALMGSDYTLVVTPVGQPAEKIVQIFTPVEIREIIESPQAIKKDTIDLPPELLEAIGTVSELHRRKAQNGGRWELRELANPELQLKVCSAAVSPITDWASSTLQYLVSPRRVGKHSVEEVFKKLSARHEELQALCKRGEDMSKVIVYRGSAEANGKKTNFVLTYDMVYGKQEGFSWVIDRVARQIKRNLGEDISPPILYHAFHITNLGHWVELVPGLNIRIEAVL</sequence>
<gene>
    <name evidence="1" type="ORF">CPT_Moabite_067</name>
</gene>
<name>A0A4Y5TQ61_9CAUD</name>
<accession>A0A4Y5TQ61</accession>
<evidence type="ECO:0000313" key="1">
    <source>
        <dbReference type="EMBL" id="QDB71099.1"/>
    </source>
</evidence>
<organism evidence="1 2">
    <name type="scientific">Serratia phage Moabite</name>
    <dbReference type="NCBI Taxonomy" id="2587814"/>
    <lineage>
        <taxon>Viruses</taxon>
        <taxon>Duplodnaviria</taxon>
        <taxon>Heunggongvirae</taxon>
        <taxon>Uroviricota</taxon>
        <taxon>Caudoviricetes</taxon>
        <taxon>Chimalliviridae</taxon>
        <taxon>Moabitevirus</taxon>
        <taxon>Moabitevirus moabite</taxon>
    </lineage>
</organism>
<reference evidence="2" key="1">
    <citation type="submission" date="2019-05" db="EMBL/GenBank/DDBJ databases">
        <title>Complete Genome Sequence of Serratia marcescens Myophage Moabite.</title>
        <authorList>
            <person name="Price L."/>
            <person name="Rohren M."/>
            <person name="Newkirk H."/>
            <person name="Liu M."/>
            <person name="Ramsey J."/>
        </authorList>
    </citation>
    <scope>NUCLEOTIDE SEQUENCE [LARGE SCALE GENOMIC DNA]</scope>
</reference>
<dbReference type="Proteomes" id="UP000319063">
    <property type="component" value="Segment"/>
</dbReference>
<evidence type="ECO:0000313" key="2">
    <source>
        <dbReference type="Proteomes" id="UP000319063"/>
    </source>
</evidence>
<proteinExistence type="predicted"/>
<dbReference type="EMBL" id="MK994515">
    <property type="protein sequence ID" value="QDB71099.1"/>
    <property type="molecule type" value="Genomic_DNA"/>
</dbReference>
<protein>
    <submittedName>
        <fullName evidence="1">Uncharacterized protein</fullName>
    </submittedName>
</protein>